<keyword evidence="5" id="KW-0804">Transcription</keyword>
<dbReference type="Proteomes" id="UP000245048">
    <property type="component" value="Unassembled WGS sequence"/>
</dbReference>
<evidence type="ECO:0000259" key="6">
    <source>
        <dbReference type="PROSITE" id="PS50949"/>
    </source>
</evidence>
<dbReference type="PROSITE" id="PS50949">
    <property type="entry name" value="HTH_GNTR"/>
    <property type="match status" value="1"/>
</dbReference>
<dbReference type="Pfam" id="PF00392">
    <property type="entry name" value="GntR"/>
    <property type="match status" value="1"/>
</dbReference>
<dbReference type="GO" id="GO:0003700">
    <property type="term" value="F:DNA-binding transcription factor activity"/>
    <property type="evidence" value="ECO:0007669"/>
    <property type="project" value="InterPro"/>
</dbReference>
<dbReference type="OrthoDB" id="9804020at2"/>
<dbReference type="InterPro" id="IPR000524">
    <property type="entry name" value="Tscrpt_reg_HTH_GntR"/>
</dbReference>
<dbReference type="CDD" id="cd07377">
    <property type="entry name" value="WHTH_GntR"/>
    <property type="match status" value="1"/>
</dbReference>
<dbReference type="InterPro" id="IPR036388">
    <property type="entry name" value="WH-like_DNA-bd_sf"/>
</dbReference>
<dbReference type="InterPro" id="IPR004839">
    <property type="entry name" value="Aminotransferase_I/II_large"/>
</dbReference>
<keyword evidence="8" id="KW-1185">Reference proteome</keyword>
<evidence type="ECO:0000256" key="1">
    <source>
        <dbReference type="ARBA" id="ARBA00005384"/>
    </source>
</evidence>
<dbReference type="SUPFAM" id="SSF53383">
    <property type="entry name" value="PLP-dependent transferases"/>
    <property type="match status" value="1"/>
</dbReference>
<dbReference type="PANTHER" id="PTHR46577:SF1">
    <property type="entry name" value="HTH-TYPE TRANSCRIPTIONAL REGULATORY PROTEIN GABR"/>
    <property type="match status" value="1"/>
</dbReference>
<feature type="domain" description="HTH gntR-type" evidence="6">
    <location>
        <begin position="10"/>
        <end position="78"/>
    </location>
</feature>
<proteinExistence type="inferred from homology"/>
<evidence type="ECO:0000256" key="5">
    <source>
        <dbReference type="ARBA" id="ARBA00023163"/>
    </source>
</evidence>
<evidence type="ECO:0000313" key="7">
    <source>
        <dbReference type="EMBL" id="PWC27357.1"/>
    </source>
</evidence>
<dbReference type="Pfam" id="PF00155">
    <property type="entry name" value="Aminotran_1_2"/>
    <property type="match status" value="1"/>
</dbReference>
<sequence>MTQDRAPDYRALADRLAHSLAEDLAQGRLRPGDRLPTSRDFAHRQGIAPSTASRVYAELVRRGVAVGEVGRGTFLRTTPTLPATPAHDSEPAGVVDMEVNFSVLPEQGAMLAAGMAPLVAPEMLQRLLSRPTLRGEAATREAVARLMGRGGWAPQPENLLFAGRGQQALAACFTALIEPGERLGFEAMTYPLAKALALRLGLQPVSLAMDAEGLRPDAVAAAHRAHPLRLLYVQPDMHNPLGITMPATRRRELAALCRELGILVVEDAVYTFLAEDTAEPLAAHAPERVVVVDSLSKRVAPGLTLGFLATPPALRHRLGAALRLGAWAAQGLAMAAATRWLEDGSVAELVRRKRLDAGHRNAMARAILGEAGLTLRCDPRAYHLWLLLPGSWRAETFVAAAARQRIAVSPAAEFAAGPGHAPDAVRLALAAPEEAALRPALETLRDLALAGPEASTIG</sequence>
<keyword evidence="2" id="KW-0663">Pyridoxal phosphate</keyword>
<protein>
    <submittedName>
        <fullName evidence="7">GntR family transcriptional regulator</fullName>
    </submittedName>
</protein>
<keyword evidence="4" id="KW-0238">DNA-binding</keyword>
<dbReference type="InterPro" id="IPR015424">
    <property type="entry name" value="PyrdxlP-dep_Trfase"/>
</dbReference>
<dbReference type="AlphaFoldDB" id="A0A2U1V0C5"/>
<gene>
    <name evidence="7" type="ORF">CR165_18065</name>
</gene>
<name>A0A2U1V0C5_9PROT</name>
<dbReference type="Gene3D" id="1.10.10.10">
    <property type="entry name" value="Winged helix-like DNA-binding domain superfamily/Winged helix DNA-binding domain"/>
    <property type="match status" value="1"/>
</dbReference>
<evidence type="ECO:0000313" key="8">
    <source>
        <dbReference type="Proteomes" id="UP000245048"/>
    </source>
</evidence>
<dbReference type="GO" id="GO:0003677">
    <property type="term" value="F:DNA binding"/>
    <property type="evidence" value="ECO:0007669"/>
    <property type="project" value="UniProtKB-KW"/>
</dbReference>
<dbReference type="GO" id="GO:0030170">
    <property type="term" value="F:pyridoxal phosphate binding"/>
    <property type="evidence" value="ECO:0007669"/>
    <property type="project" value="InterPro"/>
</dbReference>
<comment type="caution">
    <text evidence="7">The sequence shown here is derived from an EMBL/GenBank/DDBJ whole genome shotgun (WGS) entry which is preliminary data.</text>
</comment>
<dbReference type="InterPro" id="IPR015421">
    <property type="entry name" value="PyrdxlP-dep_Trfase_major"/>
</dbReference>
<dbReference type="SMART" id="SM00345">
    <property type="entry name" value="HTH_GNTR"/>
    <property type="match status" value="1"/>
</dbReference>
<organism evidence="7 8">
    <name type="scientific">Teichococcus aestuarii</name>
    <dbReference type="NCBI Taxonomy" id="568898"/>
    <lineage>
        <taxon>Bacteria</taxon>
        <taxon>Pseudomonadati</taxon>
        <taxon>Pseudomonadota</taxon>
        <taxon>Alphaproteobacteria</taxon>
        <taxon>Acetobacterales</taxon>
        <taxon>Roseomonadaceae</taxon>
        <taxon>Roseomonas</taxon>
    </lineage>
</organism>
<dbReference type="RefSeq" id="WP_109518351.1">
    <property type="nucleotide sequence ID" value="NZ_PDOA01000015.1"/>
</dbReference>
<comment type="similarity">
    <text evidence="1">In the C-terminal section; belongs to the class-I pyridoxal-phosphate-dependent aminotransferase family.</text>
</comment>
<keyword evidence="3" id="KW-0805">Transcription regulation</keyword>
<dbReference type="Gene3D" id="3.90.1150.10">
    <property type="entry name" value="Aspartate Aminotransferase, domain 1"/>
    <property type="match status" value="1"/>
</dbReference>
<dbReference type="InterPro" id="IPR051446">
    <property type="entry name" value="HTH_trans_reg/aminotransferase"/>
</dbReference>
<dbReference type="InterPro" id="IPR036390">
    <property type="entry name" value="WH_DNA-bd_sf"/>
</dbReference>
<dbReference type="PANTHER" id="PTHR46577">
    <property type="entry name" value="HTH-TYPE TRANSCRIPTIONAL REGULATORY PROTEIN GABR"/>
    <property type="match status" value="1"/>
</dbReference>
<dbReference type="EMBL" id="PDOA01000015">
    <property type="protein sequence ID" value="PWC27357.1"/>
    <property type="molecule type" value="Genomic_DNA"/>
</dbReference>
<reference evidence="8" key="1">
    <citation type="submission" date="2017-10" db="EMBL/GenBank/DDBJ databases">
        <authorList>
            <person name="Toshchakov S.V."/>
            <person name="Goeva M.A."/>
        </authorList>
    </citation>
    <scope>NUCLEOTIDE SEQUENCE [LARGE SCALE GENOMIC DNA]</scope>
    <source>
        <strain evidence="8">JR1/69-1-13</strain>
    </source>
</reference>
<dbReference type="CDD" id="cd00609">
    <property type="entry name" value="AAT_like"/>
    <property type="match status" value="1"/>
</dbReference>
<evidence type="ECO:0000256" key="3">
    <source>
        <dbReference type="ARBA" id="ARBA00023015"/>
    </source>
</evidence>
<dbReference type="SUPFAM" id="SSF46785">
    <property type="entry name" value="Winged helix' DNA-binding domain"/>
    <property type="match status" value="1"/>
</dbReference>
<dbReference type="InterPro" id="IPR015422">
    <property type="entry name" value="PyrdxlP-dep_Trfase_small"/>
</dbReference>
<accession>A0A2U1V0C5</accession>
<evidence type="ECO:0000256" key="2">
    <source>
        <dbReference type="ARBA" id="ARBA00022898"/>
    </source>
</evidence>
<evidence type="ECO:0000256" key="4">
    <source>
        <dbReference type="ARBA" id="ARBA00023125"/>
    </source>
</evidence>
<dbReference type="Gene3D" id="3.40.640.10">
    <property type="entry name" value="Type I PLP-dependent aspartate aminotransferase-like (Major domain)"/>
    <property type="match status" value="1"/>
</dbReference>